<proteinExistence type="predicted"/>
<name>A0A381PDI8_9ZZZZ</name>
<evidence type="ECO:0000313" key="1">
    <source>
        <dbReference type="EMBL" id="SUZ65062.1"/>
    </source>
</evidence>
<protein>
    <submittedName>
        <fullName evidence="1">Uncharacterized protein</fullName>
    </submittedName>
</protein>
<accession>A0A381PDI8</accession>
<reference evidence="1" key="1">
    <citation type="submission" date="2018-05" db="EMBL/GenBank/DDBJ databases">
        <authorList>
            <person name="Lanie J.A."/>
            <person name="Ng W.-L."/>
            <person name="Kazmierczak K.M."/>
            <person name="Andrzejewski T.M."/>
            <person name="Davidsen T.M."/>
            <person name="Wayne K.J."/>
            <person name="Tettelin H."/>
            <person name="Glass J.I."/>
            <person name="Rusch D."/>
            <person name="Podicherti R."/>
            <person name="Tsui H.-C.T."/>
            <person name="Winkler M.E."/>
        </authorList>
    </citation>
    <scope>NUCLEOTIDE SEQUENCE</scope>
</reference>
<gene>
    <name evidence="1" type="ORF">METZ01_LOCUS17916</name>
</gene>
<dbReference type="EMBL" id="UINC01000950">
    <property type="protein sequence ID" value="SUZ65062.1"/>
    <property type="molecule type" value="Genomic_DNA"/>
</dbReference>
<organism evidence="1">
    <name type="scientific">marine metagenome</name>
    <dbReference type="NCBI Taxonomy" id="408172"/>
    <lineage>
        <taxon>unclassified sequences</taxon>
        <taxon>metagenomes</taxon>
        <taxon>ecological metagenomes</taxon>
    </lineage>
</organism>
<sequence length="74" mass="8404">MNEQNLSLTEFHLEDGGVEGGQEHLRNRACVMFAHAIRHWQDGRPVCRHVFRVPASAQETHHPIPDLPPFRVGA</sequence>
<dbReference type="AlphaFoldDB" id="A0A381PDI8"/>